<comment type="caution">
    <text evidence="1">The sequence shown here is derived from an EMBL/GenBank/DDBJ whole genome shotgun (WGS) entry which is preliminary data.</text>
</comment>
<evidence type="ECO:0000313" key="2">
    <source>
        <dbReference type="Proteomes" id="UP000290289"/>
    </source>
</evidence>
<accession>A0A498IDA1</accession>
<protein>
    <recommendedName>
        <fullName evidence="3">FAR1 domain-containing protein</fullName>
    </recommendedName>
</protein>
<evidence type="ECO:0008006" key="3">
    <source>
        <dbReference type="Google" id="ProtNLM"/>
    </source>
</evidence>
<dbReference type="Proteomes" id="UP000290289">
    <property type="component" value="Chromosome 12"/>
</dbReference>
<gene>
    <name evidence="1" type="ORF">DVH24_035059</name>
</gene>
<evidence type="ECO:0000313" key="1">
    <source>
        <dbReference type="EMBL" id="RXH81638.1"/>
    </source>
</evidence>
<dbReference type="EMBL" id="RDQH01000338">
    <property type="protein sequence ID" value="RXH81638.1"/>
    <property type="molecule type" value="Genomic_DNA"/>
</dbReference>
<sequence length="276" mass="29698">MDEAQPPTPTPFLEVKCQSSGMTRRFAMGTEAGFAVSLINKKLGAGDPLSLHIEAVKEGEEPISFGPSSALVDYGSGWRLQTVTQLDSPGFVGGEGVVRPMALPVPDGMPQHDASTTSSGVAIDSLLDTTSEFITDEVFKSREELVNWIRVQGRSCGVGVVIKRSDAAGKNRLRRARINLCCEHSGYYTKKSNADSDGQQAMNFSADIDHRKRKRPKATGTKKCGCPFLLKGVNVGPGDEWKLEVVCGVHNHPFGGGCLEGQSYVGTEEYVEFEGA</sequence>
<name>A0A498IDA1_MALDO</name>
<reference evidence="1 2" key="1">
    <citation type="submission" date="2018-10" db="EMBL/GenBank/DDBJ databases">
        <title>A high-quality apple genome assembly.</title>
        <authorList>
            <person name="Hu J."/>
        </authorList>
    </citation>
    <scope>NUCLEOTIDE SEQUENCE [LARGE SCALE GENOMIC DNA]</scope>
    <source>
        <strain evidence="2">cv. HFTH1</strain>
        <tissue evidence="1">Young leaf</tissue>
    </source>
</reference>
<organism evidence="1 2">
    <name type="scientific">Malus domestica</name>
    <name type="common">Apple</name>
    <name type="synonym">Pyrus malus</name>
    <dbReference type="NCBI Taxonomy" id="3750"/>
    <lineage>
        <taxon>Eukaryota</taxon>
        <taxon>Viridiplantae</taxon>
        <taxon>Streptophyta</taxon>
        <taxon>Embryophyta</taxon>
        <taxon>Tracheophyta</taxon>
        <taxon>Spermatophyta</taxon>
        <taxon>Magnoliopsida</taxon>
        <taxon>eudicotyledons</taxon>
        <taxon>Gunneridae</taxon>
        <taxon>Pentapetalae</taxon>
        <taxon>rosids</taxon>
        <taxon>fabids</taxon>
        <taxon>Rosales</taxon>
        <taxon>Rosaceae</taxon>
        <taxon>Amygdaloideae</taxon>
        <taxon>Maleae</taxon>
        <taxon>Malus</taxon>
    </lineage>
</organism>
<dbReference type="AlphaFoldDB" id="A0A498IDA1"/>
<dbReference type="PANTHER" id="PTHR36396">
    <property type="entry name" value="MALTASE-GLUCOAMYLASE, INTESTINAL PROTEIN"/>
    <property type="match status" value="1"/>
</dbReference>
<dbReference type="PANTHER" id="PTHR36396:SF1">
    <property type="entry name" value="MALTASE-GLUCOAMYLASE, INTESTINAL PROTEIN"/>
    <property type="match status" value="1"/>
</dbReference>
<keyword evidence="2" id="KW-1185">Reference proteome</keyword>
<proteinExistence type="predicted"/>